<accession>A0A0H5R2V6</accession>
<evidence type="ECO:0000256" key="1">
    <source>
        <dbReference type="SAM" id="Phobius"/>
    </source>
</evidence>
<keyword evidence="1" id="KW-1133">Transmembrane helix</keyword>
<evidence type="ECO:0000313" key="2">
    <source>
        <dbReference type="EMBL" id="CRZ08500.1"/>
    </source>
</evidence>
<organism evidence="2">
    <name type="scientific">Spongospora subterranea</name>
    <dbReference type="NCBI Taxonomy" id="70186"/>
    <lineage>
        <taxon>Eukaryota</taxon>
        <taxon>Sar</taxon>
        <taxon>Rhizaria</taxon>
        <taxon>Endomyxa</taxon>
        <taxon>Phytomyxea</taxon>
        <taxon>Plasmodiophorida</taxon>
        <taxon>Plasmodiophoridae</taxon>
        <taxon>Spongospora</taxon>
    </lineage>
</organism>
<keyword evidence="1" id="KW-0472">Membrane</keyword>
<name>A0A0H5R2V6_9EUKA</name>
<protein>
    <submittedName>
        <fullName evidence="2">Uncharacterized protein</fullName>
    </submittedName>
</protein>
<keyword evidence="1" id="KW-0812">Transmembrane</keyword>
<sequence length="148" mass="16179">MASISTISAQIVFPAACSFRLIQSRAGGGSERINYHGVGPITNLRAALRLCVHMTSTLLGAFKQAIAAFEGRHDYTGQVGWLRARQQQIFDILVEAFSELEILVLIFLSSLCSSFTCTLFSTIFSVYVQLFSTTSLSSLPSSPILQHQ</sequence>
<dbReference type="EMBL" id="HACM01008058">
    <property type="protein sequence ID" value="CRZ08500.1"/>
    <property type="molecule type" value="Transcribed_RNA"/>
</dbReference>
<feature type="transmembrane region" description="Helical" evidence="1">
    <location>
        <begin position="102"/>
        <end position="128"/>
    </location>
</feature>
<proteinExistence type="predicted"/>
<reference evidence="2" key="1">
    <citation type="submission" date="2015-04" db="EMBL/GenBank/DDBJ databases">
        <title>The genome sequence of the plant pathogenic Rhizarian Plasmodiophora brassicae reveals insights in its biotrophic life cycle and the origin of chitin synthesis.</title>
        <authorList>
            <person name="Schwelm A."/>
            <person name="Fogelqvist J."/>
            <person name="Knaust A."/>
            <person name="Julke S."/>
            <person name="Lilja T."/>
            <person name="Dhandapani V."/>
            <person name="Bonilla-Rosso G."/>
            <person name="Karlsson M."/>
            <person name="Shevchenko A."/>
            <person name="Choi S.R."/>
            <person name="Kim H.G."/>
            <person name="Park J.Y."/>
            <person name="Lim Y.P."/>
            <person name="Ludwig-Muller J."/>
            <person name="Dixelius C."/>
        </authorList>
    </citation>
    <scope>NUCLEOTIDE SEQUENCE</scope>
    <source>
        <tissue evidence="2">Potato root galls</tissue>
    </source>
</reference>
<dbReference type="AlphaFoldDB" id="A0A0H5R2V6"/>